<name>A0ABM9BH89_9BACL</name>
<comment type="caution">
    <text evidence="1">The sequence shown here is derived from an EMBL/GenBank/DDBJ whole genome shotgun (WGS) entry which is preliminary data.</text>
</comment>
<dbReference type="EMBL" id="CAKMAB010000029">
    <property type="protein sequence ID" value="CAH1058096.1"/>
    <property type="molecule type" value="Genomic_DNA"/>
</dbReference>
<accession>A0ABM9BH89</accession>
<organism evidence="1 2">
    <name type="scientific">Paenibacillus pseudetheri</name>
    <dbReference type="NCBI Taxonomy" id="2897682"/>
    <lineage>
        <taxon>Bacteria</taxon>
        <taxon>Bacillati</taxon>
        <taxon>Bacillota</taxon>
        <taxon>Bacilli</taxon>
        <taxon>Bacillales</taxon>
        <taxon>Paenibacillaceae</taxon>
        <taxon>Paenibacillus</taxon>
    </lineage>
</organism>
<keyword evidence="2" id="KW-1185">Reference proteome</keyword>
<evidence type="ECO:0000313" key="1">
    <source>
        <dbReference type="EMBL" id="CAH1058096.1"/>
    </source>
</evidence>
<gene>
    <name evidence="1" type="ORF">PAECIP111894_04269</name>
</gene>
<protein>
    <submittedName>
        <fullName evidence="1">Uncharacterized protein</fullName>
    </submittedName>
</protein>
<proteinExistence type="predicted"/>
<dbReference type="Proteomes" id="UP000838749">
    <property type="component" value="Unassembled WGS sequence"/>
</dbReference>
<reference evidence="1" key="1">
    <citation type="submission" date="2021-12" db="EMBL/GenBank/DDBJ databases">
        <authorList>
            <person name="Criscuolo A."/>
        </authorList>
    </citation>
    <scope>NUCLEOTIDE SEQUENCE</scope>
    <source>
        <strain evidence="1">CIP111894</strain>
    </source>
</reference>
<sequence>MIGDNLGGVFALATRVSYPVEIKMKAIEMRLAGAPVKEKVF</sequence>
<evidence type="ECO:0000313" key="2">
    <source>
        <dbReference type="Proteomes" id="UP000838749"/>
    </source>
</evidence>